<evidence type="ECO:0000313" key="2">
    <source>
        <dbReference type="Proteomes" id="UP001281003"/>
    </source>
</evidence>
<sequence length="149" mass="15941">MASMASITYPPRSSSELTGGKKEITALQLVLVVSGCSCLCVLPVSLAKGLGLNLSNLLSDQSEGVPTDFGEIFGFPCSAGFPMLSTLFGFAMPCRPKLGTHFSVLPSAVFPASLRQTRLPDTVIVQRAAANETKRNLEISCMRWRCVRA</sequence>
<organism evidence="1 2">
    <name type="scientific">Sordaria brevicollis</name>
    <dbReference type="NCBI Taxonomy" id="83679"/>
    <lineage>
        <taxon>Eukaryota</taxon>
        <taxon>Fungi</taxon>
        <taxon>Dikarya</taxon>
        <taxon>Ascomycota</taxon>
        <taxon>Pezizomycotina</taxon>
        <taxon>Sordariomycetes</taxon>
        <taxon>Sordariomycetidae</taxon>
        <taxon>Sordariales</taxon>
        <taxon>Sordariaceae</taxon>
        <taxon>Sordaria</taxon>
    </lineage>
</organism>
<gene>
    <name evidence="1" type="ORF">B0T20DRAFT_419054</name>
</gene>
<proteinExistence type="predicted"/>
<reference evidence="1" key="2">
    <citation type="submission" date="2023-07" db="EMBL/GenBank/DDBJ databases">
        <authorList>
            <consortium name="Lawrence Berkeley National Laboratory"/>
            <person name="Haridas S."/>
            <person name="Hensen N."/>
            <person name="Bonometti L."/>
            <person name="Westerberg I."/>
            <person name="Brannstrom I.O."/>
            <person name="Guillou S."/>
            <person name="Cros-Aarteil S."/>
            <person name="Calhoun S."/>
            <person name="Kuo A."/>
            <person name="Mondo S."/>
            <person name="Pangilinan J."/>
            <person name="Riley R."/>
            <person name="LaButti K."/>
            <person name="Andreopoulos B."/>
            <person name="Lipzen A."/>
            <person name="Chen C."/>
            <person name="Yanf M."/>
            <person name="Daum C."/>
            <person name="Ng V."/>
            <person name="Clum A."/>
            <person name="Steindorff A."/>
            <person name="Ohm R."/>
            <person name="Martin F."/>
            <person name="Silar P."/>
            <person name="Natvig D."/>
            <person name="Lalanne C."/>
            <person name="Gautier V."/>
            <person name="Ament-velasquez S.L."/>
            <person name="Kruys A."/>
            <person name="Hutchinson M.I."/>
            <person name="Powell A.J."/>
            <person name="Barry K."/>
            <person name="Miller A.N."/>
            <person name="Grigoriev I.V."/>
            <person name="Debuchy R."/>
            <person name="Gladieux P."/>
            <person name="Thoren M.H."/>
            <person name="Johannesson H."/>
        </authorList>
    </citation>
    <scope>NUCLEOTIDE SEQUENCE</scope>
    <source>
        <strain evidence="1">FGSC 1904</strain>
    </source>
</reference>
<reference evidence="1" key="1">
    <citation type="journal article" date="2023" name="Mol. Phylogenet. Evol.">
        <title>Genome-scale phylogeny and comparative genomics of the fungal order Sordariales.</title>
        <authorList>
            <person name="Hensen N."/>
            <person name="Bonometti L."/>
            <person name="Westerberg I."/>
            <person name="Brannstrom I.O."/>
            <person name="Guillou S."/>
            <person name="Cros-Aarteil S."/>
            <person name="Calhoun S."/>
            <person name="Haridas S."/>
            <person name="Kuo A."/>
            <person name="Mondo S."/>
            <person name="Pangilinan J."/>
            <person name="Riley R."/>
            <person name="LaButti K."/>
            <person name="Andreopoulos B."/>
            <person name="Lipzen A."/>
            <person name="Chen C."/>
            <person name="Yan M."/>
            <person name="Daum C."/>
            <person name="Ng V."/>
            <person name="Clum A."/>
            <person name="Steindorff A."/>
            <person name="Ohm R.A."/>
            <person name="Martin F."/>
            <person name="Silar P."/>
            <person name="Natvig D.O."/>
            <person name="Lalanne C."/>
            <person name="Gautier V."/>
            <person name="Ament-Velasquez S.L."/>
            <person name="Kruys A."/>
            <person name="Hutchinson M.I."/>
            <person name="Powell A.J."/>
            <person name="Barry K."/>
            <person name="Miller A.N."/>
            <person name="Grigoriev I.V."/>
            <person name="Debuchy R."/>
            <person name="Gladieux P."/>
            <person name="Hiltunen Thoren M."/>
            <person name="Johannesson H."/>
        </authorList>
    </citation>
    <scope>NUCLEOTIDE SEQUENCE</scope>
    <source>
        <strain evidence="1">FGSC 1904</strain>
    </source>
</reference>
<dbReference type="Proteomes" id="UP001281003">
    <property type="component" value="Unassembled WGS sequence"/>
</dbReference>
<protein>
    <submittedName>
        <fullName evidence="1">Uncharacterized protein</fullName>
    </submittedName>
</protein>
<evidence type="ECO:0000313" key="1">
    <source>
        <dbReference type="EMBL" id="KAK3395539.1"/>
    </source>
</evidence>
<keyword evidence="2" id="KW-1185">Reference proteome</keyword>
<accession>A0AAE0P918</accession>
<comment type="caution">
    <text evidence="1">The sequence shown here is derived from an EMBL/GenBank/DDBJ whole genome shotgun (WGS) entry which is preliminary data.</text>
</comment>
<dbReference type="EMBL" id="JAUTDP010000010">
    <property type="protein sequence ID" value="KAK3395539.1"/>
    <property type="molecule type" value="Genomic_DNA"/>
</dbReference>
<name>A0AAE0P918_SORBR</name>
<dbReference type="AlphaFoldDB" id="A0AAE0P918"/>